<keyword evidence="2" id="KW-1185">Reference proteome</keyword>
<gene>
    <name evidence="1" type="ORF">KOW79_010998</name>
</gene>
<comment type="caution">
    <text evidence="1">The sequence shown here is derived from an EMBL/GenBank/DDBJ whole genome shotgun (WGS) entry which is preliminary data.</text>
</comment>
<proteinExistence type="predicted"/>
<dbReference type="AlphaFoldDB" id="A0A9D3SNQ6"/>
<evidence type="ECO:0000313" key="2">
    <source>
        <dbReference type="Proteomes" id="UP000824219"/>
    </source>
</evidence>
<dbReference type="Proteomes" id="UP000824219">
    <property type="component" value="Linkage Group LG12"/>
</dbReference>
<reference evidence="1 2" key="1">
    <citation type="submission" date="2021-06" db="EMBL/GenBank/DDBJ databases">
        <title>Chromosome-level genome assembly of the red-tail catfish (Hemibagrus wyckioides).</title>
        <authorList>
            <person name="Shao F."/>
        </authorList>
    </citation>
    <scope>NUCLEOTIDE SEQUENCE [LARGE SCALE GENOMIC DNA]</scope>
    <source>
        <strain evidence="1">EC202008001</strain>
        <tissue evidence="1">Blood</tissue>
    </source>
</reference>
<evidence type="ECO:0000313" key="1">
    <source>
        <dbReference type="EMBL" id="KAG7326073.1"/>
    </source>
</evidence>
<protein>
    <submittedName>
        <fullName evidence="1">Uncharacterized protein</fullName>
    </submittedName>
</protein>
<organism evidence="1 2">
    <name type="scientific">Hemibagrus wyckioides</name>
    <dbReference type="NCBI Taxonomy" id="337641"/>
    <lineage>
        <taxon>Eukaryota</taxon>
        <taxon>Metazoa</taxon>
        <taxon>Chordata</taxon>
        <taxon>Craniata</taxon>
        <taxon>Vertebrata</taxon>
        <taxon>Euteleostomi</taxon>
        <taxon>Actinopterygii</taxon>
        <taxon>Neopterygii</taxon>
        <taxon>Teleostei</taxon>
        <taxon>Ostariophysi</taxon>
        <taxon>Siluriformes</taxon>
        <taxon>Bagridae</taxon>
        <taxon>Hemibagrus</taxon>
    </lineage>
</organism>
<sequence>MSGEKRNKERKKGVLRACDLEILTRSFSRKCLIQCENMRENRRHHQEDIVLMGTVQTCLQCLQCLLCPC</sequence>
<dbReference type="EMBL" id="JAHKSW010000012">
    <property type="protein sequence ID" value="KAG7326073.1"/>
    <property type="molecule type" value="Genomic_DNA"/>
</dbReference>
<accession>A0A9D3SNQ6</accession>
<name>A0A9D3SNQ6_9TELE</name>